<gene>
    <name evidence="2" type="ORF">Sango_0658400</name>
</gene>
<sequence length="407" mass="45126">MQVCTNDPRMTLKAFTKLVRREVKIYAHGQQLYRAKRKALDQIHSDTKQQYHKLKKYYCFILEKNLGFIRGCRPIIGLDACFLKGPFGGQLMAAIGKDGNNQMFPLVVAVVECEYKPKSNILSNNLIDDSNNYIKEAREEPILSLLEMLRRQFMCRLHKKRDWITTYSGSICLRIQEKLDQIKKNALNFEAFCVGAGTWEILPSSNIKVTIDWFLGRPKKFRKKGADEINIRGRVTKRGSTMTCSKCGKSDHYIRTCKNPPQQSRVIVAAKGSRGHTDVGRVKGTTANTGGGRRAIATASRGTTTTTSKGATTITTAGTVATGRGRGKVGGRGKGPLSSIGNWNGIVMSTMQHFIPANETPYSGPTLATETFIGSSQASITNMQIRRQSTRLGDAMFPAKHHPTTSQ</sequence>
<comment type="caution">
    <text evidence="2">The sequence shown here is derived from an EMBL/GenBank/DDBJ whole genome shotgun (WGS) entry which is preliminary data.</text>
</comment>
<name>A0AAE2C2C8_9LAMI</name>
<dbReference type="Proteomes" id="UP001289374">
    <property type="component" value="Unassembled WGS sequence"/>
</dbReference>
<feature type="region of interest" description="Disordered" evidence="1">
    <location>
        <begin position="272"/>
        <end position="293"/>
    </location>
</feature>
<feature type="compositionally biased region" description="Low complexity" evidence="1">
    <location>
        <begin position="283"/>
        <end position="293"/>
    </location>
</feature>
<evidence type="ECO:0000313" key="3">
    <source>
        <dbReference type="Proteomes" id="UP001289374"/>
    </source>
</evidence>
<reference evidence="2" key="1">
    <citation type="submission" date="2020-06" db="EMBL/GenBank/DDBJ databases">
        <authorList>
            <person name="Li T."/>
            <person name="Hu X."/>
            <person name="Zhang T."/>
            <person name="Song X."/>
            <person name="Zhang H."/>
            <person name="Dai N."/>
            <person name="Sheng W."/>
            <person name="Hou X."/>
            <person name="Wei L."/>
        </authorList>
    </citation>
    <scope>NUCLEOTIDE SEQUENCE</scope>
    <source>
        <strain evidence="2">K16</strain>
        <tissue evidence="2">Leaf</tissue>
    </source>
</reference>
<evidence type="ECO:0000313" key="2">
    <source>
        <dbReference type="EMBL" id="KAK4406519.1"/>
    </source>
</evidence>
<evidence type="ECO:0008006" key="4">
    <source>
        <dbReference type="Google" id="ProtNLM"/>
    </source>
</evidence>
<dbReference type="EMBL" id="JACGWL010000003">
    <property type="protein sequence ID" value="KAK4406519.1"/>
    <property type="molecule type" value="Genomic_DNA"/>
</dbReference>
<dbReference type="PANTHER" id="PTHR31973">
    <property type="entry name" value="POLYPROTEIN, PUTATIVE-RELATED"/>
    <property type="match status" value="1"/>
</dbReference>
<evidence type="ECO:0000256" key="1">
    <source>
        <dbReference type="SAM" id="MobiDB-lite"/>
    </source>
</evidence>
<organism evidence="2 3">
    <name type="scientific">Sesamum angolense</name>
    <dbReference type="NCBI Taxonomy" id="2727404"/>
    <lineage>
        <taxon>Eukaryota</taxon>
        <taxon>Viridiplantae</taxon>
        <taxon>Streptophyta</taxon>
        <taxon>Embryophyta</taxon>
        <taxon>Tracheophyta</taxon>
        <taxon>Spermatophyta</taxon>
        <taxon>Magnoliopsida</taxon>
        <taxon>eudicotyledons</taxon>
        <taxon>Gunneridae</taxon>
        <taxon>Pentapetalae</taxon>
        <taxon>asterids</taxon>
        <taxon>lamiids</taxon>
        <taxon>Lamiales</taxon>
        <taxon>Pedaliaceae</taxon>
        <taxon>Sesamum</taxon>
    </lineage>
</organism>
<protein>
    <recommendedName>
        <fullName evidence="4">CCHC-type domain-containing protein</fullName>
    </recommendedName>
</protein>
<dbReference type="AlphaFoldDB" id="A0AAE2C2C8"/>
<keyword evidence="3" id="KW-1185">Reference proteome</keyword>
<accession>A0AAE2C2C8</accession>
<reference evidence="2" key="2">
    <citation type="journal article" date="2024" name="Plant">
        <title>Genomic evolution and insights into agronomic trait innovations of Sesamum species.</title>
        <authorList>
            <person name="Miao H."/>
            <person name="Wang L."/>
            <person name="Qu L."/>
            <person name="Liu H."/>
            <person name="Sun Y."/>
            <person name="Le M."/>
            <person name="Wang Q."/>
            <person name="Wei S."/>
            <person name="Zheng Y."/>
            <person name="Lin W."/>
            <person name="Duan Y."/>
            <person name="Cao H."/>
            <person name="Xiong S."/>
            <person name="Wang X."/>
            <person name="Wei L."/>
            <person name="Li C."/>
            <person name="Ma Q."/>
            <person name="Ju M."/>
            <person name="Zhao R."/>
            <person name="Li G."/>
            <person name="Mu C."/>
            <person name="Tian Q."/>
            <person name="Mei H."/>
            <person name="Zhang T."/>
            <person name="Gao T."/>
            <person name="Zhang H."/>
        </authorList>
    </citation>
    <scope>NUCLEOTIDE SEQUENCE</scope>
    <source>
        <strain evidence="2">K16</strain>
    </source>
</reference>
<proteinExistence type="predicted"/>
<dbReference type="PANTHER" id="PTHR31973:SF187">
    <property type="entry name" value="MUTATOR TRANSPOSASE MUDRA PROTEIN"/>
    <property type="match status" value="1"/>
</dbReference>